<keyword evidence="4 6" id="KW-0472">Membrane</keyword>
<feature type="compositionally biased region" description="Polar residues" evidence="5">
    <location>
        <begin position="362"/>
        <end position="374"/>
    </location>
</feature>
<keyword evidence="2 6" id="KW-0812">Transmembrane</keyword>
<comment type="subcellular location">
    <subcellularLocation>
        <location evidence="1">Membrane</location>
        <topology evidence="1">Multi-pass membrane protein</topology>
    </subcellularLocation>
</comment>
<dbReference type="Gene3D" id="1.20.120.350">
    <property type="entry name" value="Voltage-gated potassium channels. Chain C"/>
    <property type="match status" value="1"/>
</dbReference>
<dbReference type="AlphaFoldDB" id="A0A5C6BUN1"/>
<proteinExistence type="predicted"/>
<evidence type="ECO:0000313" key="7">
    <source>
        <dbReference type="EMBL" id="TWU15357.1"/>
    </source>
</evidence>
<evidence type="ECO:0000256" key="1">
    <source>
        <dbReference type="ARBA" id="ARBA00004141"/>
    </source>
</evidence>
<dbReference type="InterPro" id="IPR027359">
    <property type="entry name" value="Volt_channel_dom_sf"/>
</dbReference>
<sequence length="374" mass="42324">MFGLAVAFLVCQAVLIVMWVDVPALRERTVAAAQELPTDGAFSTDDSADLQQEVPINSARQDSAAATPTDQSAELESLQQAVLGPVSPSQILIERAAIGCMYLIWPLVIVESIYHMVIRPKTRGFAKMHAYSLLFCLCPSLRMCARSAEMGGRLWLPKWSWQRADRRLRRRLEQSFSVPMIGIALLIVPVLVVEFLLKEQVAKYAWLRVLLHIGTGVIWFAFAAEFILMISIAEKKFDYLRRHWVDLAIIVLPFFSFLRSLQAMRGTRLARLAKIPQLTKLARAYRLRGTVLRAFRALVILDVSARLFQSTPEKRLAQLRRKLVATQRESRMIRLMIVRIERQIPPPTPPNDTSTTAPSLEMDQSQTDPTAKDS</sequence>
<feature type="transmembrane region" description="Helical" evidence="6">
    <location>
        <begin position="176"/>
        <end position="197"/>
    </location>
</feature>
<dbReference type="RefSeq" id="WP_302118743.1">
    <property type="nucleotide sequence ID" value="NZ_SJPU01000002.1"/>
</dbReference>
<name>A0A5C6BUN1_9BACT</name>
<evidence type="ECO:0000313" key="8">
    <source>
        <dbReference type="Proteomes" id="UP000319908"/>
    </source>
</evidence>
<evidence type="ECO:0008006" key="9">
    <source>
        <dbReference type="Google" id="ProtNLM"/>
    </source>
</evidence>
<keyword evidence="3 6" id="KW-1133">Transmembrane helix</keyword>
<evidence type="ECO:0000256" key="2">
    <source>
        <dbReference type="ARBA" id="ARBA00022692"/>
    </source>
</evidence>
<organism evidence="7 8">
    <name type="scientific">Allorhodopirellula heiligendammensis</name>
    <dbReference type="NCBI Taxonomy" id="2714739"/>
    <lineage>
        <taxon>Bacteria</taxon>
        <taxon>Pseudomonadati</taxon>
        <taxon>Planctomycetota</taxon>
        <taxon>Planctomycetia</taxon>
        <taxon>Pirellulales</taxon>
        <taxon>Pirellulaceae</taxon>
        <taxon>Allorhodopirellula</taxon>
    </lineage>
</organism>
<evidence type="ECO:0000256" key="4">
    <source>
        <dbReference type="ARBA" id="ARBA00023136"/>
    </source>
</evidence>
<dbReference type="EMBL" id="SJPU01000002">
    <property type="protein sequence ID" value="TWU15357.1"/>
    <property type="molecule type" value="Genomic_DNA"/>
</dbReference>
<dbReference type="Proteomes" id="UP000319908">
    <property type="component" value="Unassembled WGS sequence"/>
</dbReference>
<evidence type="ECO:0000256" key="6">
    <source>
        <dbReference type="SAM" id="Phobius"/>
    </source>
</evidence>
<evidence type="ECO:0000256" key="5">
    <source>
        <dbReference type="SAM" id="MobiDB-lite"/>
    </source>
</evidence>
<feature type="transmembrane region" description="Helical" evidence="6">
    <location>
        <begin position="96"/>
        <end position="118"/>
    </location>
</feature>
<evidence type="ECO:0000256" key="3">
    <source>
        <dbReference type="ARBA" id="ARBA00022989"/>
    </source>
</evidence>
<feature type="region of interest" description="Disordered" evidence="5">
    <location>
        <begin position="343"/>
        <end position="374"/>
    </location>
</feature>
<dbReference type="SUPFAM" id="SSF81324">
    <property type="entry name" value="Voltage-gated potassium channels"/>
    <property type="match status" value="1"/>
</dbReference>
<keyword evidence="8" id="KW-1185">Reference proteome</keyword>
<feature type="transmembrane region" description="Helical" evidence="6">
    <location>
        <begin position="209"/>
        <end position="232"/>
    </location>
</feature>
<comment type="caution">
    <text evidence="7">The sequence shown here is derived from an EMBL/GenBank/DDBJ whole genome shotgun (WGS) entry which is preliminary data.</text>
</comment>
<reference evidence="7 8" key="1">
    <citation type="journal article" date="2020" name="Antonie Van Leeuwenhoek">
        <title>Rhodopirellula heiligendammensis sp. nov., Rhodopirellula pilleata sp. nov., and Rhodopirellula solitaria sp. nov. isolated from natural or artificial marine surfaces in Northern Germany and California, USA, and emended description of the genus Rhodopirellula.</title>
        <authorList>
            <person name="Kallscheuer N."/>
            <person name="Wiegand S."/>
            <person name="Jogler M."/>
            <person name="Boedeker C."/>
            <person name="Peeters S.H."/>
            <person name="Rast P."/>
            <person name="Heuer A."/>
            <person name="Jetten M.S.M."/>
            <person name="Rohde M."/>
            <person name="Jogler C."/>
        </authorList>
    </citation>
    <scope>NUCLEOTIDE SEQUENCE [LARGE SCALE GENOMIC DNA]</scope>
    <source>
        <strain evidence="7 8">Poly21</strain>
    </source>
</reference>
<accession>A0A5C6BUN1</accession>
<gene>
    <name evidence="7" type="ORF">Poly21_25520</name>
</gene>
<feature type="transmembrane region" description="Helical" evidence="6">
    <location>
        <begin position="244"/>
        <end position="261"/>
    </location>
</feature>
<protein>
    <recommendedName>
        <fullName evidence="9">Potassium channel protein</fullName>
    </recommendedName>
</protein>
<dbReference type="GO" id="GO:0016020">
    <property type="term" value="C:membrane"/>
    <property type="evidence" value="ECO:0007669"/>
    <property type="project" value="UniProtKB-SubCell"/>
</dbReference>